<evidence type="ECO:0008006" key="2">
    <source>
        <dbReference type="Google" id="ProtNLM"/>
    </source>
</evidence>
<accession>A0A146KJ40</accession>
<name>A0A146KJ40_9EUKA</name>
<gene>
    <name evidence="1" type="ORF">TPC1_11285</name>
</gene>
<dbReference type="EMBL" id="GDID01000961">
    <property type="protein sequence ID" value="JAP95645.1"/>
    <property type="molecule type" value="Transcribed_RNA"/>
</dbReference>
<feature type="non-terminal residue" evidence="1">
    <location>
        <position position="1"/>
    </location>
</feature>
<protein>
    <recommendedName>
        <fullName evidence="2">Dynein heavy chain</fullName>
    </recommendedName>
</protein>
<dbReference type="AlphaFoldDB" id="A0A146KJ40"/>
<evidence type="ECO:0000313" key="1">
    <source>
        <dbReference type="EMBL" id="JAP95645.1"/>
    </source>
</evidence>
<feature type="non-terminal residue" evidence="1">
    <location>
        <position position="125"/>
    </location>
</feature>
<organism evidence="1">
    <name type="scientific">Trepomonas sp. PC1</name>
    <dbReference type="NCBI Taxonomy" id="1076344"/>
    <lineage>
        <taxon>Eukaryota</taxon>
        <taxon>Metamonada</taxon>
        <taxon>Diplomonadida</taxon>
        <taxon>Hexamitidae</taxon>
        <taxon>Hexamitinae</taxon>
        <taxon>Trepomonas</taxon>
    </lineage>
</organism>
<proteinExistence type="predicted"/>
<sequence>INERMVQAFTGIHRAYFPISYGMPYFDQLQQAIQWLDELVQDIKQFSDPKSKSLLVHQMNIIINKFSSIFAPHVARLETFKLKVSQQQKTQNRAYDSIWLFFNQLSAFDQNNLIDASVALADQFI</sequence>
<reference evidence="1" key="1">
    <citation type="submission" date="2015-07" db="EMBL/GenBank/DDBJ databases">
        <title>Adaptation to a free-living lifestyle via gene acquisitions in the diplomonad Trepomonas sp. PC1.</title>
        <authorList>
            <person name="Xu F."/>
            <person name="Jerlstrom-Hultqvist J."/>
            <person name="Kolisko M."/>
            <person name="Simpson A.G.B."/>
            <person name="Roger A.J."/>
            <person name="Svard S.G."/>
            <person name="Andersson J.O."/>
        </authorList>
    </citation>
    <scope>NUCLEOTIDE SEQUENCE</scope>
    <source>
        <strain evidence="1">PC1</strain>
    </source>
</reference>